<comment type="caution">
    <text evidence="3">The sequence shown here is derived from an EMBL/GenBank/DDBJ whole genome shotgun (WGS) entry which is preliminary data.</text>
</comment>
<gene>
    <name evidence="3" type="ORF">C5L39_09275</name>
</gene>
<dbReference type="PROSITE" id="PS50846">
    <property type="entry name" value="HMA_2"/>
    <property type="match status" value="1"/>
</dbReference>
<dbReference type="PROSITE" id="PS01047">
    <property type="entry name" value="HMA_1"/>
    <property type="match status" value="1"/>
</dbReference>
<dbReference type="GO" id="GO:0046872">
    <property type="term" value="F:metal ion binding"/>
    <property type="evidence" value="ECO:0007669"/>
    <property type="project" value="UniProtKB-KW"/>
</dbReference>
<accession>A0A3M8K4F3</accession>
<evidence type="ECO:0000259" key="2">
    <source>
        <dbReference type="PROSITE" id="PS50846"/>
    </source>
</evidence>
<name>A0A3M8K4F3_9CORY</name>
<evidence type="ECO:0000256" key="1">
    <source>
        <dbReference type="ARBA" id="ARBA00022723"/>
    </source>
</evidence>
<evidence type="ECO:0000313" key="4">
    <source>
        <dbReference type="Proteomes" id="UP000266975"/>
    </source>
</evidence>
<dbReference type="Pfam" id="PF00403">
    <property type="entry name" value="HMA"/>
    <property type="match status" value="1"/>
</dbReference>
<dbReference type="InterPro" id="IPR006121">
    <property type="entry name" value="HMA_dom"/>
</dbReference>
<dbReference type="Proteomes" id="UP000266975">
    <property type="component" value="Unassembled WGS sequence"/>
</dbReference>
<evidence type="ECO:0000313" key="3">
    <source>
        <dbReference type="EMBL" id="RNE48066.1"/>
    </source>
</evidence>
<dbReference type="RefSeq" id="WP_123048641.1">
    <property type="nucleotide sequence ID" value="NZ_PTJO01000006.1"/>
</dbReference>
<dbReference type="InterPro" id="IPR017969">
    <property type="entry name" value="Heavy-metal-associated_CS"/>
</dbReference>
<keyword evidence="4" id="KW-1185">Reference proteome</keyword>
<dbReference type="SUPFAM" id="SSF55008">
    <property type="entry name" value="HMA, heavy metal-associated domain"/>
    <property type="match status" value="1"/>
</dbReference>
<dbReference type="CDD" id="cd00371">
    <property type="entry name" value="HMA"/>
    <property type="match status" value="1"/>
</dbReference>
<dbReference type="InterPro" id="IPR036163">
    <property type="entry name" value="HMA_dom_sf"/>
</dbReference>
<proteinExistence type="predicted"/>
<reference evidence="3 4" key="1">
    <citation type="submission" date="2018-02" db="EMBL/GenBank/DDBJ databases">
        <title>Corynebacterium alimpuense sp. nov., a marine obligate actinomycete isolated from sediments of Valparaiso bay, Chile.</title>
        <authorList>
            <person name="Claverias F."/>
            <person name="Gonzales-Siles L."/>
            <person name="Salva-Serra F."/>
            <person name="Inganaes E."/>
            <person name="Molin K."/>
            <person name="Cumsille A."/>
            <person name="Undabarrena A."/>
            <person name="Couve E."/>
            <person name="Moore E.R.B."/>
            <person name="Gomila M."/>
            <person name="Camara B."/>
        </authorList>
    </citation>
    <scope>NUCLEOTIDE SEQUENCE [LARGE SCALE GENOMIC DNA]</scope>
    <source>
        <strain evidence="3 4">CCUG 69366</strain>
    </source>
</reference>
<dbReference type="EMBL" id="PTJO01000006">
    <property type="protein sequence ID" value="RNE48066.1"/>
    <property type="molecule type" value="Genomic_DNA"/>
</dbReference>
<dbReference type="Gene3D" id="3.30.70.100">
    <property type="match status" value="1"/>
</dbReference>
<dbReference type="AlphaFoldDB" id="A0A3M8K4F3"/>
<organism evidence="3 4">
    <name type="scientific">Corynebacterium alimapuense</name>
    <dbReference type="NCBI Taxonomy" id="1576874"/>
    <lineage>
        <taxon>Bacteria</taxon>
        <taxon>Bacillati</taxon>
        <taxon>Actinomycetota</taxon>
        <taxon>Actinomycetes</taxon>
        <taxon>Mycobacteriales</taxon>
        <taxon>Corynebacteriaceae</taxon>
        <taxon>Corynebacterium</taxon>
    </lineage>
</organism>
<feature type="domain" description="HMA" evidence="2">
    <location>
        <begin position="1"/>
        <end position="65"/>
    </location>
</feature>
<protein>
    <submittedName>
        <fullName evidence="3">Transporter</fullName>
    </submittedName>
</protein>
<sequence length="76" mass="8214">MIKHYVVDGMTCAHCKASVEEEINEIPGAQGVDADFESGRVVVTGEMFSDSDVAFAVENAGFTLRQDEEDEATSQV</sequence>
<dbReference type="OrthoDB" id="9813965at2"/>
<keyword evidence="1" id="KW-0479">Metal-binding</keyword>